<evidence type="ECO:0000256" key="6">
    <source>
        <dbReference type="SAM" id="MobiDB-lite"/>
    </source>
</evidence>
<evidence type="ECO:0000259" key="8">
    <source>
        <dbReference type="Pfam" id="PF13462"/>
    </source>
</evidence>
<keyword evidence="7" id="KW-0472">Membrane</keyword>
<dbReference type="GO" id="GO:0016491">
    <property type="term" value="F:oxidoreductase activity"/>
    <property type="evidence" value="ECO:0007669"/>
    <property type="project" value="UniProtKB-KW"/>
</dbReference>
<dbReference type="Proteomes" id="UP000321571">
    <property type="component" value="Unassembled WGS sequence"/>
</dbReference>
<dbReference type="PANTHER" id="PTHR13887">
    <property type="entry name" value="GLUTATHIONE S-TRANSFERASE KAPPA"/>
    <property type="match status" value="1"/>
</dbReference>
<dbReference type="EMBL" id="VDUX01000002">
    <property type="protein sequence ID" value="TXL61941.1"/>
    <property type="molecule type" value="Genomic_DNA"/>
</dbReference>
<keyword evidence="7" id="KW-0812">Transmembrane</keyword>
<keyword evidence="2" id="KW-0732">Signal</keyword>
<dbReference type="OrthoDB" id="117402at2"/>
<organism evidence="9 10">
    <name type="scientific">Aeromicrobium terrae</name>
    <dbReference type="NCBI Taxonomy" id="2498846"/>
    <lineage>
        <taxon>Bacteria</taxon>
        <taxon>Bacillati</taxon>
        <taxon>Actinomycetota</taxon>
        <taxon>Actinomycetes</taxon>
        <taxon>Propionibacteriales</taxon>
        <taxon>Nocardioidaceae</taxon>
        <taxon>Aeromicrobium</taxon>
    </lineage>
</organism>
<keyword evidence="3" id="KW-0560">Oxidoreductase</keyword>
<dbReference type="PANTHER" id="PTHR13887:SF14">
    <property type="entry name" value="DISULFIDE BOND FORMATION PROTEIN D"/>
    <property type="match status" value="1"/>
</dbReference>
<dbReference type="Gene3D" id="3.40.30.10">
    <property type="entry name" value="Glutaredoxin"/>
    <property type="match status" value="1"/>
</dbReference>
<dbReference type="SUPFAM" id="SSF52833">
    <property type="entry name" value="Thioredoxin-like"/>
    <property type="match status" value="1"/>
</dbReference>
<feature type="transmembrane region" description="Helical" evidence="7">
    <location>
        <begin position="29"/>
        <end position="49"/>
    </location>
</feature>
<dbReference type="RefSeq" id="WP_147684144.1">
    <property type="nucleotide sequence ID" value="NZ_VDUX01000002.1"/>
</dbReference>
<comment type="similarity">
    <text evidence="1">Belongs to the thioredoxin family. DsbA subfamily.</text>
</comment>
<feature type="region of interest" description="Disordered" evidence="6">
    <location>
        <begin position="215"/>
        <end position="258"/>
    </location>
</feature>
<evidence type="ECO:0000256" key="3">
    <source>
        <dbReference type="ARBA" id="ARBA00023002"/>
    </source>
</evidence>
<keyword evidence="10" id="KW-1185">Reference proteome</keyword>
<dbReference type="Pfam" id="PF13462">
    <property type="entry name" value="Thioredoxin_4"/>
    <property type="match status" value="1"/>
</dbReference>
<comment type="caution">
    <text evidence="9">The sequence shown here is derived from an EMBL/GenBank/DDBJ whole genome shotgun (WGS) entry which is preliminary data.</text>
</comment>
<dbReference type="AlphaFoldDB" id="A0A5C8NM91"/>
<keyword evidence="4" id="KW-1015">Disulfide bond</keyword>
<accession>A0A5C8NM91</accession>
<proteinExistence type="inferred from homology"/>
<keyword evidence="7" id="KW-1133">Transmembrane helix</keyword>
<feature type="region of interest" description="Disordered" evidence="6">
    <location>
        <begin position="1"/>
        <end position="24"/>
    </location>
</feature>
<evidence type="ECO:0000256" key="7">
    <source>
        <dbReference type="SAM" id="Phobius"/>
    </source>
</evidence>
<feature type="domain" description="Thioredoxin-like fold" evidence="8">
    <location>
        <begin position="88"/>
        <end position="253"/>
    </location>
</feature>
<evidence type="ECO:0000256" key="1">
    <source>
        <dbReference type="ARBA" id="ARBA00005791"/>
    </source>
</evidence>
<keyword evidence="5" id="KW-0676">Redox-active center</keyword>
<evidence type="ECO:0000256" key="4">
    <source>
        <dbReference type="ARBA" id="ARBA00023157"/>
    </source>
</evidence>
<evidence type="ECO:0000256" key="5">
    <source>
        <dbReference type="ARBA" id="ARBA00023284"/>
    </source>
</evidence>
<gene>
    <name evidence="9" type="ORF">FHP06_04290</name>
</gene>
<evidence type="ECO:0000313" key="9">
    <source>
        <dbReference type="EMBL" id="TXL61941.1"/>
    </source>
</evidence>
<reference evidence="9 10" key="1">
    <citation type="submission" date="2019-06" db="EMBL/GenBank/DDBJ databases">
        <title>Aeromicrobium sp. nov., isolated from a maize field.</title>
        <authorList>
            <person name="Lin S.-Y."/>
            <person name="Tsai C.-F."/>
            <person name="Young C.-C."/>
        </authorList>
    </citation>
    <scope>NUCLEOTIDE SEQUENCE [LARGE SCALE GENOMIC DNA]</scope>
    <source>
        <strain evidence="9 10">CC-CFT486</strain>
    </source>
</reference>
<protein>
    <recommendedName>
        <fullName evidence="8">Thioredoxin-like fold domain-containing protein</fullName>
    </recommendedName>
</protein>
<dbReference type="InterPro" id="IPR012336">
    <property type="entry name" value="Thioredoxin-like_fold"/>
</dbReference>
<sequence length="258" mass="27910">MTNERQQRAARAEQMRKEREKADKRQRNMITVGIVVIVVALIAAGGWAIKSASDDRKAETKVITPKGATSEFGLPYTSADAGGTSASNPVKVVLYEDFQCPVCQAFEQANGQFLDQKVKSGEIEIEYRILNFLDRASQNEYSSRAGNAAICAFESGGGEAYKKVHDLLYANQPQENTAGPEDNALVDTLKSTGVDDAESCVLKHRFVPWIKEGTDRSRDDKVSGTPTVRIDGKDVKGQGGGVPQAADLQKAIDAAKKG</sequence>
<dbReference type="InterPro" id="IPR036249">
    <property type="entry name" value="Thioredoxin-like_sf"/>
</dbReference>
<dbReference type="CDD" id="cd02972">
    <property type="entry name" value="DsbA_family"/>
    <property type="match status" value="1"/>
</dbReference>
<evidence type="ECO:0000313" key="10">
    <source>
        <dbReference type="Proteomes" id="UP000321571"/>
    </source>
</evidence>
<evidence type="ECO:0000256" key="2">
    <source>
        <dbReference type="ARBA" id="ARBA00022729"/>
    </source>
</evidence>
<name>A0A5C8NM91_9ACTN</name>